<dbReference type="EMBL" id="AUPC02000019">
    <property type="protein sequence ID" value="POG80316.1"/>
    <property type="molecule type" value="Genomic_DNA"/>
</dbReference>
<reference evidence="1 2" key="2">
    <citation type="journal article" date="2018" name="New Phytol.">
        <title>High intraspecific genome diversity in the model arbuscular mycorrhizal symbiont Rhizophagus irregularis.</title>
        <authorList>
            <person name="Chen E.C.H."/>
            <person name="Morin E."/>
            <person name="Beaudet D."/>
            <person name="Noel J."/>
            <person name="Yildirir G."/>
            <person name="Ndikumana S."/>
            <person name="Charron P."/>
            <person name="St-Onge C."/>
            <person name="Giorgi J."/>
            <person name="Kruger M."/>
            <person name="Marton T."/>
            <person name="Ropars J."/>
            <person name="Grigoriev I.V."/>
            <person name="Hainaut M."/>
            <person name="Henrissat B."/>
            <person name="Roux C."/>
            <person name="Martin F."/>
            <person name="Corradi N."/>
        </authorList>
    </citation>
    <scope>NUCLEOTIDE SEQUENCE [LARGE SCALE GENOMIC DNA]</scope>
    <source>
        <strain evidence="1 2">DAOM 197198</strain>
    </source>
</reference>
<feature type="non-terminal residue" evidence="1">
    <location>
        <position position="83"/>
    </location>
</feature>
<protein>
    <submittedName>
        <fullName evidence="1">Uncharacterized protein</fullName>
    </submittedName>
</protein>
<comment type="caution">
    <text evidence="1">The sequence shown here is derived from an EMBL/GenBank/DDBJ whole genome shotgun (WGS) entry which is preliminary data.</text>
</comment>
<accession>A0A2P4QRP4</accession>
<evidence type="ECO:0000313" key="1">
    <source>
        <dbReference type="EMBL" id="POG80316.1"/>
    </source>
</evidence>
<dbReference type="AlphaFoldDB" id="A0A2P4QRP4"/>
<name>A0A2P4QRP4_RHIID</name>
<proteinExistence type="predicted"/>
<dbReference type="Proteomes" id="UP000018888">
    <property type="component" value="Unassembled WGS sequence"/>
</dbReference>
<evidence type="ECO:0000313" key="2">
    <source>
        <dbReference type="Proteomes" id="UP000018888"/>
    </source>
</evidence>
<reference evidence="1 2" key="1">
    <citation type="journal article" date="2013" name="Proc. Natl. Acad. Sci. U.S.A.">
        <title>Genome of an arbuscular mycorrhizal fungus provides insight into the oldest plant symbiosis.</title>
        <authorList>
            <person name="Tisserant E."/>
            <person name="Malbreil M."/>
            <person name="Kuo A."/>
            <person name="Kohler A."/>
            <person name="Symeonidi A."/>
            <person name="Balestrini R."/>
            <person name="Charron P."/>
            <person name="Duensing N."/>
            <person name="Frei Dit Frey N."/>
            <person name="Gianinazzi-Pearson V."/>
            <person name="Gilbert L.B."/>
            <person name="Handa Y."/>
            <person name="Herr J.R."/>
            <person name="Hijri M."/>
            <person name="Koul R."/>
            <person name="Kawaguchi M."/>
            <person name="Krajinski F."/>
            <person name="Lammers P.J."/>
            <person name="Masclaux F.G."/>
            <person name="Murat C."/>
            <person name="Morin E."/>
            <person name="Ndikumana S."/>
            <person name="Pagni M."/>
            <person name="Petitpierre D."/>
            <person name="Requena N."/>
            <person name="Rosikiewicz P."/>
            <person name="Riley R."/>
            <person name="Saito K."/>
            <person name="San Clemente H."/>
            <person name="Shapiro H."/>
            <person name="van Tuinen D."/>
            <person name="Becard G."/>
            <person name="Bonfante P."/>
            <person name="Paszkowski U."/>
            <person name="Shachar-Hill Y.Y."/>
            <person name="Tuskan G.A."/>
            <person name="Young P.W."/>
            <person name="Sanders I.R."/>
            <person name="Henrissat B."/>
            <person name="Rensing S.A."/>
            <person name="Grigoriev I.V."/>
            <person name="Corradi N."/>
            <person name="Roux C."/>
            <person name="Martin F."/>
        </authorList>
    </citation>
    <scope>NUCLEOTIDE SEQUENCE [LARGE SCALE GENOMIC DNA]</scope>
    <source>
        <strain evidence="1 2">DAOM 197198</strain>
    </source>
</reference>
<gene>
    <name evidence="1" type="ORF">GLOIN_2v1520581</name>
</gene>
<sequence length="83" mass="9461">MSLTAQKFHVSCCKKVPLNHPYVERNEVINSLAGLSIVSFDEFSERFIKSGYCNNSKKVCANPTITRNMKTRNTHVLLIIFNI</sequence>
<keyword evidence="2" id="KW-1185">Reference proteome</keyword>
<organism evidence="1 2">
    <name type="scientific">Rhizophagus irregularis (strain DAOM 181602 / DAOM 197198 / MUCL 43194)</name>
    <name type="common">Arbuscular mycorrhizal fungus</name>
    <name type="synonym">Glomus intraradices</name>
    <dbReference type="NCBI Taxonomy" id="747089"/>
    <lineage>
        <taxon>Eukaryota</taxon>
        <taxon>Fungi</taxon>
        <taxon>Fungi incertae sedis</taxon>
        <taxon>Mucoromycota</taxon>
        <taxon>Glomeromycotina</taxon>
        <taxon>Glomeromycetes</taxon>
        <taxon>Glomerales</taxon>
        <taxon>Glomeraceae</taxon>
        <taxon>Rhizophagus</taxon>
    </lineage>
</organism>